<evidence type="ECO:0000313" key="3">
    <source>
        <dbReference type="Proteomes" id="UP000317043"/>
    </source>
</evidence>
<dbReference type="InterPro" id="IPR043129">
    <property type="entry name" value="ATPase_NBD"/>
</dbReference>
<dbReference type="Pfam" id="PF00480">
    <property type="entry name" value="ROK"/>
    <property type="match status" value="1"/>
</dbReference>
<proteinExistence type="inferred from homology"/>
<evidence type="ECO:0000256" key="1">
    <source>
        <dbReference type="ARBA" id="ARBA00006479"/>
    </source>
</evidence>
<dbReference type="PANTHER" id="PTHR18964:SF149">
    <property type="entry name" value="BIFUNCTIONAL UDP-N-ACETYLGLUCOSAMINE 2-EPIMERASE_N-ACETYLMANNOSAMINE KINASE"/>
    <property type="match status" value="1"/>
</dbReference>
<evidence type="ECO:0000313" key="2">
    <source>
        <dbReference type="EMBL" id="TQL75623.1"/>
    </source>
</evidence>
<comment type="similarity">
    <text evidence="1">Belongs to the ROK (NagC/XylR) family.</text>
</comment>
<dbReference type="SUPFAM" id="SSF53067">
    <property type="entry name" value="Actin-like ATPase domain"/>
    <property type="match status" value="1"/>
</dbReference>
<keyword evidence="2" id="KW-0808">Transferase</keyword>
<dbReference type="OrthoDB" id="9795247at2"/>
<sequence length="307" mass="30982">MSTTENSAAALAPRNALVGVDIGGTKIDVAVVVDGTRHTRRLATDAMRGAAQAIDRALSTVSDLATEAGATITAIGVAVPGAVDNGVIRMADNIPDLEGLDLASMVGETFPDVELALVNDLNAAATAQLAAGLVPRTGVGVVIGLGTGTAAGIIVDGQLRSGARGAAGEIGYSRIVLPGGTHRDPARLEDIAGGRALDRLAADSGLRSAQELLDRAETDAATAAEVIPRLDAVGRAIAFCQHLLDPDALVVFGGVSAHPLLRSRVEAVLAGELPDPPTVRWLAPGTNASLEGTLHHAAMLAEAPVPA</sequence>
<dbReference type="GO" id="GO:0016301">
    <property type="term" value="F:kinase activity"/>
    <property type="evidence" value="ECO:0007669"/>
    <property type="project" value="UniProtKB-KW"/>
</dbReference>
<protein>
    <submittedName>
        <fullName evidence="2">Glucokinase</fullName>
    </submittedName>
</protein>
<dbReference type="InterPro" id="IPR000600">
    <property type="entry name" value="ROK"/>
</dbReference>
<reference evidence="2 3" key="1">
    <citation type="submission" date="2019-06" db="EMBL/GenBank/DDBJ databases">
        <title>Sequencing the genomes of 1000 actinobacteria strains.</title>
        <authorList>
            <person name="Klenk H.-P."/>
        </authorList>
    </citation>
    <scope>NUCLEOTIDE SEQUENCE [LARGE SCALE GENOMIC DNA]</scope>
    <source>
        <strain evidence="2 3">DSM 45928</strain>
    </source>
</reference>
<dbReference type="RefSeq" id="WP_142035786.1">
    <property type="nucleotide sequence ID" value="NZ_JBHTGS010000001.1"/>
</dbReference>
<dbReference type="EMBL" id="VFOW01000001">
    <property type="protein sequence ID" value="TQL75623.1"/>
    <property type="molecule type" value="Genomic_DNA"/>
</dbReference>
<comment type="caution">
    <text evidence="2">The sequence shown here is derived from an EMBL/GenBank/DDBJ whole genome shotgun (WGS) entry which is preliminary data.</text>
</comment>
<accession>A0A543ASQ8</accession>
<name>A0A543ASQ8_9ACTN</name>
<dbReference type="AlphaFoldDB" id="A0A543ASQ8"/>
<dbReference type="PANTHER" id="PTHR18964">
    <property type="entry name" value="ROK (REPRESSOR, ORF, KINASE) FAMILY"/>
    <property type="match status" value="1"/>
</dbReference>
<organism evidence="2 3">
    <name type="scientific">Stackebrandtia endophytica</name>
    <dbReference type="NCBI Taxonomy" id="1496996"/>
    <lineage>
        <taxon>Bacteria</taxon>
        <taxon>Bacillati</taxon>
        <taxon>Actinomycetota</taxon>
        <taxon>Actinomycetes</taxon>
        <taxon>Glycomycetales</taxon>
        <taxon>Glycomycetaceae</taxon>
        <taxon>Stackebrandtia</taxon>
    </lineage>
</organism>
<gene>
    <name evidence="2" type="ORF">FB566_1132</name>
</gene>
<dbReference type="Proteomes" id="UP000317043">
    <property type="component" value="Unassembled WGS sequence"/>
</dbReference>
<dbReference type="InParanoid" id="A0A543ASQ8"/>
<keyword evidence="3" id="KW-1185">Reference proteome</keyword>
<keyword evidence="2" id="KW-0418">Kinase</keyword>
<dbReference type="Gene3D" id="3.30.420.40">
    <property type="match status" value="2"/>
</dbReference>